<reference evidence="4 5" key="1">
    <citation type="submission" date="2020-02" db="EMBL/GenBank/DDBJ databases">
        <title>Pseudoroseicyclus tamarix, sp. nov., isolated from offshore sediment of a Tamarix chinensis forest.</title>
        <authorList>
            <person name="Gai Y."/>
        </authorList>
    </citation>
    <scope>NUCLEOTIDE SEQUENCE [LARGE SCALE GENOMIC DNA]</scope>
    <source>
        <strain evidence="4 5">CLL3-39</strain>
    </source>
</reference>
<sequence length="750" mass="78364">MKPGWIVPLLVSAGLWAGGAQGQELMAEDGVIDLTPMLNAMPGTDTQVQTPEPEQSEPAAVAPAPAATPTPSPATDGISPALPAYDRASQRGASAANPVEATGQQLPETILLPFVTQPFQRVLRISGEGGSARLSVQIENPALARELRLSLRSSVNLLPDQSALTFFLNGVEIERLEPDFFDGFETVALPSDALVPGANELIIRADHTHRIFCGPEASFQVWTEIDLGNSGLVVPRAALSGGAQGIREALAAQIVSAGEVTIESIGEVPPALLSELGQRMRALVPGAAPLLTVRSPYAPVTEGQPLSLARIAIVPSQEPVAELREGAGGALVLVLGGPLDVSMLDTWLPAPQPAADLPVLTPAQSISLADMGQEEGVSFESRYARSDIRFSLPEDWLLSASQKAEIDLSYGYIEGLPEGSLLLIKVNDQTVRLLPLFGRGGETLPRLPVGLPARLLSAGANELSFEAIVPGDPPDLPCTRLGGPYVTIDPSTALVVPTSPAMDYPSVSDALRDLTPGSASTPPGIDPRSLAGRTVSALQSAFQPIEGAGGASLTVTSLSEVELAALARLGVTRTAIEGLLAPVGGRTQEQAPAVGLVARGREGAEFVYDWVTDFAMPGDPPLGEWLAGRQGKAFLFLDAPEETSAATLVLAPGTEPVAIAAALSDARFDPYGPKGAAAVLTEAGTWESWRPAAQPPRLQEPLTLANFRDVAGNYASWSPLLFVGLLAGLVILSVLLALSFVVRTRGRNKR</sequence>
<comment type="caution">
    <text evidence="4">The sequence shown here is derived from an EMBL/GenBank/DDBJ whole genome shotgun (WGS) entry which is preliminary data.</text>
</comment>
<feature type="chain" id="PRO_5025710679" description="Cyclic di-GMP-binding protein" evidence="1">
    <location>
        <begin position="23"/>
        <end position="750"/>
    </location>
</feature>
<dbReference type="Gene3D" id="1.20.5.4520">
    <property type="match status" value="1"/>
</dbReference>
<dbReference type="InterPro" id="IPR048861">
    <property type="entry name" value="BscB-like_C"/>
</dbReference>
<dbReference type="Gene3D" id="2.60.120.260">
    <property type="entry name" value="Galactose-binding domain-like"/>
    <property type="match status" value="2"/>
</dbReference>
<comment type="function">
    <text evidence="1">Binds the cellulose synthase activator, bis-(3'-5') cyclic diguanylic acid (c-di-GMP).</text>
</comment>
<proteinExistence type="inferred from homology"/>
<feature type="compositionally biased region" description="Low complexity" evidence="2">
    <location>
        <begin position="51"/>
        <end position="65"/>
    </location>
</feature>
<dbReference type="Gene3D" id="3.30.379.30">
    <property type="match status" value="1"/>
</dbReference>
<keyword evidence="1" id="KW-0472">Membrane</keyword>
<keyword evidence="1" id="KW-1133">Transmembrane helix</keyword>
<dbReference type="Pfam" id="PF20916">
    <property type="entry name" value="BscB_a-b"/>
    <property type="match status" value="1"/>
</dbReference>
<dbReference type="EMBL" id="JAAGAB010000003">
    <property type="protein sequence ID" value="NDV02050.1"/>
    <property type="molecule type" value="Genomic_DNA"/>
</dbReference>
<protein>
    <recommendedName>
        <fullName evidence="1">Cyclic di-GMP-binding protein</fullName>
    </recommendedName>
    <alternativeName>
        <fullName evidence="1">Cellulose synthase regulatory subunit</fullName>
    </alternativeName>
</protein>
<keyword evidence="1" id="KW-0973">c-di-GMP</keyword>
<feature type="domain" description="Cellulose synthase subunit B-like C-terminal" evidence="3">
    <location>
        <begin position="613"/>
        <end position="745"/>
    </location>
</feature>
<organism evidence="4 5">
    <name type="scientific">Pseudoroseicyclus tamaricis</name>
    <dbReference type="NCBI Taxonomy" id="2705421"/>
    <lineage>
        <taxon>Bacteria</taxon>
        <taxon>Pseudomonadati</taxon>
        <taxon>Pseudomonadota</taxon>
        <taxon>Alphaproteobacteria</taxon>
        <taxon>Rhodobacterales</taxon>
        <taxon>Paracoccaceae</taxon>
        <taxon>Pseudoroseicyclus</taxon>
    </lineage>
</organism>
<dbReference type="InterPro" id="IPR018513">
    <property type="entry name" value="Cell_synthase_bac"/>
</dbReference>
<keyword evidence="5" id="KW-1185">Reference proteome</keyword>
<feature type="region of interest" description="Disordered" evidence="2">
    <location>
        <begin position="38"/>
        <end position="82"/>
    </location>
</feature>
<comment type="similarity">
    <text evidence="1">Belongs to the AcsB/BcsB family.</text>
</comment>
<keyword evidence="1" id="KW-1003">Cell membrane</keyword>
<comment type="subcellular location">
    <subcellularLocation>
        <location evidence="1">Cell inner membrane</location>
    </subcellularLocation>
</comment>
<dbReference type="GO" id="GO:0006011">
    <property type="term" value="P:UDP-alpha-D-glucose metabolic process"/>
    <property type="evidence" value="ECO:0007669"/>
    <property type="project" value="InterPro"/>
</dbReference>
<dbReference type="Proteomes" id="UP000474757">
    <property type="component" value="Unassembled WGS sequence"/>
</dbReference>
<dbReference type="AlphaFoldDB" id="A0A6B2JVE2"/>
<feature type="transmembrane region" description="Helical" evidence="1">
    <location>
        <begin position="717"/>
        <end position="742"/>
    </location>
</feature>
<comment type="pathway">
    <text evidence="1">Glycan metabolism; bacterial cellulose biosynthesis.</text>
</comment>
<comment type="subunit">
    <text evidence="1">Tightly associated with the cellulose synthase catalytic subunit.</text>
</comment>
<evidence type="ECO:0000259" key="3">
    <source>
        <dbReference type="Pfam" id="PF20916"/>
    </source>
</evidence>
<dbReference type="Pfam" id="PF03170">
    <property type="entry name" value="BcsB"/>
    <property type="match status" value="2"/>
</dbReference>
<gene>
    <name evidence="4" type="ORF">GZA08_13850</name>
</gene>
<keyword evidence="1" id="KW-0732">Signal</keyword>
<keyword evidence="1" id="KW-0812">Transmembrane</keyword>
<keyword evidence="1" id="KW-0997">Cell inner membrane</keyword>
<evidence type="ECO:0000313" key="5">
    <source>
        <dbReference type="Proteomes" id="UP000474757"/>
    </source>
</evidence>
<keyword evidence="1" id="KW-0135">Cellulose biosynthesis</keyword>
<evidence type="ECO:0000256" key="2">
    <source>
        <dbReference type="SAM" id="MobiDB-lite"/>
    </source>
</evidence>
<dbReference type="Gene3D" id="3.30.379.20">
    <property type="match status" value="1"/>
</dbReference>
<dbReference type="UniPathway" id="UPA00694"/>
<dbReference type="GO" id="GO:0030244">
    <property type="term" value="P:cellulose biosynthetic process"/>
    <property type="evidence" value="ECO:0007669"/>
    <property type="project" value="UniProtKB-KW"/>
</dbReference>
<dbReference type="GO" id="GO:0005886">
    <property type="term" value="C:plasma membrane"/>
    <property type="evidence" value="ECO:0007669"/>
    <property type="project" value="UniProtKB-SubCell"/>
</dbReference>
<name>A0A6B2JVE2_9RHOB</name>
<evidence type="ECO:0000313" key="4">
    <source>
        <dbReference type="EMBL" id="NDV02050.1"/>
    </source>
</evidence>
<dbReference type="RefSeq" id="WP_163894637.1">
    <property type="nucleotide sequence ID" value="NZ_JAAFYS010000003.1"/>
</dbReference>
<feature type="signal peptide" evidence="1">
    <location>
        <begin position="1"/>
        <end position="22"/>
    </location>
</feature>
<accession>A0A6B2JVE2</accession>
<evidence type="ECO:0000256" key="1">
    <source>
        <dbReference type="RuleBase" id="RU365021"/>
    </source>
</evidence>